<dbReference type="EMBL" id="JADEXQ010000042">
    <property type="protein sequence ID" value="MBE9030736.1"/>
    <property type="molecule type" value="Genomic_DNA"/>
</dbReference>
<reference evidence="1" key="1">
    <citation type="submission" date="2020-10" db="EMBL/GenBank/DDBJ databases">
        <authorList>
            <person name="Castelo-Branco R."/>
            <person name="Eusebio N."/>
            <person name="Adriana R."/>
            <person name="Vieira A."/>
            <person name="Brugerolle De Fraissinette N."/>
            <person name="Rezende De Castro R."/>
            <person name="Schneider M.P."/>
            <person name="Vasconcelos V."/>
            <person name="Leao P.N."/>
        </authorList>
    </citation>
    <scope>NUCLEOTIDE SEQUENCE</scope>
    <source>
        <strain evidence="1">LEGE 11480</strain>
    </source>
</reference>
<accession>A0A928Z2T7</accession>
<dbReference type="AlphaFoldDB" id="A0A928Z2T7"/>
<proteinExistence type="predicted"/>
<keyword evidence="1" id="KW-0067">ATP-binding</keyword>
<organism evidence="1 2">
    <name type="scientific">Romeriopsis navalis LEGE 11480</name>
    <dbReference type="NCBI Taxonomy" id="2777977"/>
    <lineage>
        <taxon>Bacteria</taxon>
        <taxon>Bacillati</taxon>
        <taxon>Cyanobacteriota</taxon>
        <taxon>Cyanophyceae</taxon>
        <taxon>Leptolyngbyales</taxon>
        <taxon>Leptolyngbyaceae</taxon>
        <taxon>Romeriopsis</taxon>
        <taxon>Romeriopsis navalis</taxon>
    </lineage>
</organism>
<name>A0A928Z2T7_9CYAN</name>
<evidence type="ECO:0000313" key="1">
    <source>
        <dbReference type="EMBL" id="MBE9030736.1"/>
    </source>
</evidence>
<protein>
    <submittedName>
        <fullName evidence="1">Replication restart DNA helicase PriA</fullName>
    </submittedName>
</protein>
<sequence>MKTVQIVRCPNCGALAERVVWRDREAINDQHNDQHVIRTTCAACDYLMMMGLSTGSVIEAYTPGFSGQLLDRSANHACQV</sequence>
<dbReference type="RefSeq" id="WP_264325566.1">
    <property type="nucleotide sequence ID" value="NZ_JADEXQ010000042.1"/>
</dbReference>
<comment type="caution">
    <text evidence="1">The sequence shown here is derived from an EMBL/GenBank/DDBJ whole genome shotgun (WGS) entry which is preliminary data.</text>
</comment>
<keyword evidence="1" id="KW-0347">Helicase</keyword>
<evidence type="ECO:0000313" key="2">
    <source>
        <dbReference type="Proteomes" id="UP000625316"/>
    </source>
</evidence>
<dbReference type="Proteomes" id="UP000625316">
    <property type="component" value="Unassembled WGS sequence"/>
</dbReference>
<gene>
    <name evidence="1" type="ORF">IQ266_13445</name>
</gene>
<keyword evidence="1" id="KW-0378">Hydrolase</keyword>
<keyword evidence="2" id="KW-1185">Reference proteome</keyword>
<dbReference type="GO" id="GO:0004386">
    <property type="term" value="F:helicase activity"/>
    <property type="evidence" value="ECO:0007669"/>
    <property type="project" value="UniProtKB-KW"/>
</dbReference>
<keyword evidence="1" id="KW-0547">Nucleotide-binding</keyword>